<dbReference type="Proteomes" id="UP000037904">
    <property type="component" value="Unassembled WGS sequence"/>
</dbReference>
<feature type="region of interest" description="Disordered" evidence="1">
    <location>
        <begin position="21"/>
        <end position="91"/>
    </location>
</feature>
<feature type="compositionally biased region" description="Polar residues" evidence="1">
    <location>
        <begin position="313"/>
        <end position="325"/>
    </location>
</feature>
<feature type="region of interest" description="Disordered" evidence="1">
    <location>
        <begin position="612"/>
        <end position="732"/>
    </location>
</feature>
<keyword evidence="2" id="KW-1133">Transmembrane helix</keyword>
<keyword evidence="4" id="KW-1185">Reference proteome</keyword>
<proteinExistence type="predicted"/>
<feature type="compositionally biased region" description="Low complexity" evidence="1">
    <location>
        <begin position="404"/>
        <end position="419"/>
    </location>
</feature>
<keyword evidence="2" id="KW-0472">Membrane</keyword>
<feature type="region of interest" description="Disordered" evidence="1">
    <location>
        <begin position="461"/>
        <end position="504"/>
    </location>
</feature>
<sequence>MTYSSSGPSLAQVLDLDMDIALDMDQDSPSRNRDRDNIHADQSPSTLSRSESPSFSSSDLTELQSFQHHHSRSASNHRHDYDHSRSTKTEKSITHNILHHAHLQLHRLETVDDKTSDEPADHSHFQLHQTGHHSHHSHQRLHRSISPANLRQRAATPDNAEAHAHADPNALKPRAEQDLFTQVVQTVSVIQVVDAAGSPIEVQTHFAPPATVVVDSASGITVAAISDPEPKLSAAAAASDPAQAAAAAESYNVPSPPPAAAPTAVETPDLTNPLPSAQIPDATVSDSVPEPVNDTTVLPTADLPSDLVPPTNPVTSANPDFASQETTSPAAPTTAVDTTVTDASGSETLVTTDDLRATTTDEPTTQIETTTSDFTSETTQVTEGTSEATAEATTDVTQSEPNHSTTTPTTSNTAARARSSSTVIVVSSTFVTSSINPTLSTQIYSDSVYSSVSAQETWSSGWWGADDREGSIGGAGGDATADGPPPAPTNTSTTNDTDTGTLSPQQKQVIGGVVGGVTGVAFLAFFVLFALRYKKKHPEGGILGGNLSATRSIGGPTSGPDGGSMAERSSASTAVTAVLAGLIGKKQQQTTEPAPASERGFYRVSGKKLPSVLQAGGDGYSDPRTGSPSSGGRPNRESVMSGTSDYWRGSMAWDPNQQESPHLALGTPMRPISGVPVIRSGPARTPVTESNPFTDPPKPKPEGDGLGGSTGAGSVTSRDGSFGSPSRFQERI</sequence>
<name>A0A0M9F5P3_FUSLA</name>
<evidence type="ECO:0000313" key="3">
    <source>
        <dbReference type="EMBL" id="KPA46512.1"/>
    </source>
</evidence>
<evidence type="ECO:0000256" key="1">
    <source>
        <dbReference type="SAM" id="MobiDB-lite"/>
    </source>
</evidence>
<dbReference type="AlphaFoldDB" id="A0A0M9F5P3"/>
<reference evidence="3 4" key="1">
    <citation type="submission" date="2015-04" db="EMBL/GenBank/DDBJ databases">
        <title>The draft genome sequence of Fusarium langsethiae, a T-2/HT-2 mycotoxin producer.</title>
        <authorList>
            <person name="Lysoe E."/>
            <person name="Divon H.H."/>
            <person name="Terzi V."/>
            <person name="Orru L."/>
            <person name="Lamontanara A."/>
            <person name="Kolseth A.-K."/>
            <person name="Frandsen R.J."/>
            <person name="Nielsen K."/>
            <person name="Thrane U."/>
        </authorList>
    </citation>
    <scope>NUCLEOTIDE SEQUENCE [LARGE SCALE GENOMIC DNA]</scope>
    <source>
        <strain evidence="3 4">Fl201059</strain>
    </source>
</reference>
<feature type="compositionally biased region" description="Basic and acidic residues" evidence="1">
    <location>
        <begin position="28"/>
        <end position="39"/>
    </location>
</feature>
<feature type="region of interest" description="Disordered" evidence="1">
    <location>
        <begin position="586"/>
        <end position="605"/>
    </location>
</feature>
<feature type="region of interest" description="Disordered" evidence="1">
    <location>
        <begin position="247"/>
        <end position="419"/>
    </location>
</feature>
<feature type="compositionally biased region" description="Low complexity" evidence="1">
    <location>
        <begin position="326"/>
        <end position="344"/>
    </location>
</feature>
<feature type="region of interest" description="Disordered" evidence="1">
    <location>
        <begin position="540"/>
        <end position="569"/>
    </location>
</feature>
<feature type="compositionally biased region" description="Low complexity" evidence="1">
    <location>
        <begin position="43"/>
        <end position="62"/>
    </location>
</feature>
<protein>
    <submittedName>
        <fullName evidence="3">Uncharacterized protein</fullName>
    </submittedName>
</protein>
<evidence type="ECO:0000313" key="4">
    <source>
        <dbReference type="Proteomes" id="UP000037904"/>
    </source>
</evidence>
<feature type="transmembrane region" description="Helical" evidence="2">
    <location>
        <begin position="509"/>
        <end position="531"/>
    </location>
</feature>
<dbReference type="EMBL" id="JXCE01000004">
    <property type="protein sequence ID" value="KPA46512.1"/>
    <property type="molecule type" value="Genomic_DNA"/>
</dbReference>
<keyword evidence="2" id="KW-0812">Transmembrane</keyword>
<feature type="compositionally biased region" description="Low complexity" evidence="1">
    <location>
        <begin position="358"/>
        <end position="394"/>
    </location>
</feature>
<comment type="caution">
    <text evidence="3">The sequence shown here is derived from an EMBL/GenBank/DDBJ whole genome shotgun (WGS) entry which is preliminary data.</text>
</comment>
<evidence type="ECO:0000256" key="2">
    <source>
        <dbReference type="SAM" id="Phobius"/>
    </source>
</evidence>
<accession>A0A0M9F5P3</accession>
<feature type="compositionally biased region" description="Polar residues" evidence="1">
    <location>
        <begin position="624"/>
        <end position="644"/>
    </location>
</feature>
<organism evidence="3 4">
    <name type="scientific">Fusarium langsethiae</name>
    <dbReference type="NCBI Taxonomy" id="179993"/>
    <lineage>
        <taxon>Eukaryota</taxon>
        <taxon>Fungi</taxon>
        <taxon>Dikarya</taxon>
        <taxon>Ascomycota</taxon>
        <taxon>Pezizomycotina</taxon>
        <taxon>Sordariomycetes</taxon>
        <taxon>Hypocreomycetidae</taxon>
        <taxon>Hypocreales</taxon>
        <taxon>Nectriaceae</taxon>
        <taxon>Fusarium</taxon>
    </lineage>
</organism>
<feature type="compositionally biased region" description="Basic and acidic residues" evidence="1">
    <location>
        <begin position="77"/>
        <end position="91"/>
    </location>
</feature>
<feature type="compositionally biased region" description="Polar residues" evidence="1">
    <location>
        <begin position="714"/>
        <end position="732"/>
    </location>
</feature>
<feature type="compositionally biased region" description="Low complexity" evidence="1">
    <location>
        <begin position="489"/>
        <end position="504"/>
    </location>
</feature>
<gene>
    <name evidence="3" type="ORF">FLAG1_00636</name>
</gene>
<feature type="compositionally biased region" description="Basic residues" evidence="1">
    <location>
        <begin position="67"/>
        <end position="76"/>
    </location>
</feature>